<dbReference type="Pfam" id="PF00646">
    <property type="entry name" value="F-box"/>
    <property type="match status" value="1"/>
</dbReference>
<gene>
    <name evidence="2" type="ORF">Tsubulata_040920</name>
</gene>
<dbReference type="OrthoDB" id="1109871at2759"/>
<name>A0A9Q0GBC7_9ROSI</name>
<dbReference type="SUPFAM" id="SSF81383">
    <property type="entry name" value="F-box domain"/>
    <property type="match status" value="1"/>
</dbReference>
<dbReference type="InterPro" id="IPR036047">
    <property type="entry name" value="F-box-like_dom_sf"/>
</dbReference>
<organism evidence="2 3">
    <name type="scientific">Turnera subulata</name>
    <dbReference type="NCBI Taxonomy" id="218843"/>
    <lineage>
        <taxon>Eukaryota</taxon>
        <taxon>Viridiplantae</taxon>
        <taxon>Streptophyta</taxon>
        <taxon>Embryophyta</taxon>
        <taxon>Tracheophyta</taxon>
        <taxon>Spermatophyta</taxon>
        <taxon>Magnoliopsida</taxon>
        <taxon>eudicotyledons</taxon>
        <taxon>Gunneridae</taxon>
        <taxon>Pentapetalae</taxon>
        <taxon>rosids</taxon>
        <taxon>fabids</taxon>
        <taxon>Malpighiales</taxon>
        <taxon>Passifloraceae</taxon>
        <taxon>Turnera</taxon>
    </lineage>
</organism>
<dbReference type="InterPro" id="IPR056592">
    <property type="entry name" value="Beta-prop_At3g26010-like"/>
</dbReference>
<proteinExistence type="predicted"/>
<reference evidence="2" key="2">
    <citation type="journal article" date="2023" name="Plants (Basel)">
        <title>Annotation of the Turnera subulata (Passifloraceae) Draft Genome Reveals the S-Locus Evolved after the Divergence of Turneroideae from Passifloroideae in a Stepwise Manner.</title>
        <authorList>
            <person name="Henning P.M."/>
            <person name="Roalson E.H."/>
            <person name="Mir W."/>
            <person name="McCubbin A.G."/>
            <person name="Shore J.S."/>
        </authorList>
    </citation>
    <scope>NUCLEOTIDE SEQUENCE</scope>
    <source>
        <strain evidence="2">F60SS</strain>
    </source>
</reference>
<reference evidence="2" key="1">
    <citation type="submission" date="2022-02" db="EMBL/GenBank/DDBJ databases">
        <authorList>
            <person name="Henning P.M."/>
            <person name="McCubbin A.G."/>
            <person name="Shore J.S."/>
        </authorList>
    </citation>
    <scope>NUCLEOTIDE SEQUENCE</scope>
    <source>
        <strain evidence="2">F60SS</strain>
        <tissue evidence="2">Leaves</tissue>
    </source>
</reference>
<dbReference type="EMBL" id="JAKUCV010001267">
    <property type="protein sequence ID" value="KAJ4847084.1"/>
    <property type="molecule type" value="Genomic_DNA"/>
</dbReference>
<dbReference type="Proteomes" id="UP001141552">
    <property type="component" value="Unassembled WGS sequence"/>
</dbReference>
<feature type="domain" description="F-box" evidence="1">
    <location>
        <begin position="36"/>
        <end position="76"/>
    </location>
</feature>
<dbReference type="Gene3D" id="1.20.1280.50">
    <property type="match status" value="1"/>
</dbReference>
<accession>A0A9Q0GBC7</accession>
<evidence type="ECO:0000313" key="2">
    <source>
        <dbReference type="EMBL" id="KAJ4847084.1"/>
    </source>
</evidence>
<dbReference type="SMART" id="SM00256">
    <property type="entry name" value="FBOX"/>
    <property type="match status" value="1"/>
</dbReference>
<dbReference type="InterPro" id="IPR055290">
    <property type="entry name" value="At3g26010-like"/>
</dbReference>
<dbReference type="Pfam" id="PF24750">
    <property type="entry name" value="b-prop_At3g26010-like"/>
    <property type="match status" value="1"/>
</dbReference>
<keyword evidence="3" id="KW-1185">Reference proteome</keyword>
<dbReference type="PANTHER" id="PTHR35546:SF130">
    <property type="entry name" value="EXPRESSED PROTEIN"/>
    <property type="match status" value="1"/>
</dbReference>
<evidence type="ECO:0000259" key="1">
    <source>
        <dbReference type="SMART" id="SM00256"/>
    </source>
</evidence>
<dbReference type="AlphaFoldDB" id="A0A9Q0GBC7"/>
<evidence type="ECO:0000313" key="3">
    <source>
        <dbReference type="Proteomes" id="UP001141552"/>
    </source>
</evidence>
<comment type="caution">
    <text evidence="2">The sequence shown here is derived from an EMBL/GenBank/DDBJ whole genome shotgun (WGS) entry which is preliminary data.</text>
</comment>
<dbReference type="PANTHER" id="PTHR35546">
    <property type="entry name" value="F-BOX PROTEIN INTERACTION DOMAIN PROTEIN-RELATED"/>
    <property type="match status" value="1"/>
</dbReference>
<dbReference type="InterPro" id="IPR001810">
    <property type="entry name" value="F-box_dom"/>
</dbReference>
<sequence length="433" mass="50292">MDQRTMDTILYQKRQKKRHKKEKKKSCSFSSLDDLLCDELLEQILCRVELKTIYRCKSVCKRWLSTISSPEFINRYVGFHQSVTPISSMFYLALDLRPQDSRHSSYRLDIRMEAKASSWSSSFISFHLYPKHPTHRPSHYYYFNLVGSWNGLVLCREETPQPRYHVCNPITGDWLVLPPPPLRWYSLGCALIDDDGSITTTGGGPSGFKVVLIDQESRGYFNVSFFSTSTGKWHGRRVRCAIKFSHIEKGGLVCCNRMLYWVGKGDGNRFIIIGYDTYKPSDQCSYIQLPVALSKTRNIQFPVAISKTRNTSQLYLGVNQGRIMVCRKSFNQKEYLRIWELQDCTTGSWCLKHELALNSRRLDLPVSDYRILAIHPIDGDIVYLEQREDNSILSLNMKDKSKQVVAPSSLLRLSRDHAFLFFLDLNNLKQTWW</sequence>
<protein>
    <recommendedName>
        <fullName evidence="1">F-box domain-containing protein</fullName>
    </recommendedName>
</protein>
<dbReference type="InterPro" id="IPR011044">
    <property type="entry name" value="Quino_amine_DH_bsu"/>
</dbReference>
<dbReference type="SUPFAM" id="SSF50969">
    <property type="entry name" value="YVTN repeat-like/Quinoprotein amine dehydrogenase"/>
    <property type="match status" value="1"/>
</dbReference>